<sequence>MWSPVAARRSGFYQEWLLASNHAGTDSLPQDLFDTFEAMKTTAPGLSRQAFTAMLDQRTDFYGRNGIVKPDSFQRSYLQYTYCKFAVKKLLGEKSFTCPACSPDQLVVSLDGNRKLYRFRSQLQCDEPGFFDGVFLAKDDDVQEFVENVRGSVKNVPGKAICGSSQWHGFLLKGLNMYRGEIYAYPMYLHKEFSKAKYVALDVTCKYVPYLNKVAEKIPALHPLTEMKACLSVMHAKAHNTKCEIKLSARNQAGIGTTIGEEVEQVNSFLSRCGITTKFMSKAVRTDMLTVHALGWNKRKSHRLHQSLSARFKKVSQDTEEAMKKLSNMQQELQCSAETLLIWVTHVQEWAAKDTSQVHHGDTEELQLSIETLFTSICAKKHHLYRQNDRNKTRQKIARIIAQKRRLC</sequence>
<accession>A0AAW0NTM6</accession>
<evidence type="ECO:0000313" key="1">
    <source>
        <dbReference type="EMBL" id="KAK7899501.1"/>
    </source>
</evidence>
<evidence type="ECO:0008006" key="3">
    <source>
        <dbReference type="Google" id="ProtNLM"/>
    </source>
</evidence>
<dbReference type="InterPro" id="IPR040521">
    <property type="entry name" value="KDZ"/>
</dbReference>
<dbReference type="AlphaFoldDB" id="A0AAW0NTM6"/>
<keyword evidence="2" id="KW-1185">Reference proteome</keyword>
<organism evidence="1 2">
    <name type="scientific">Mugilogobius chulae</name>
    <name type="common">yellowstripe goby</name>
    <dbReference type="NCBI Taxonomy" id="88201"/>
    <lineage>
        <taxon>Eukaryota</taxon>
        <taxon>Metazoa</taxon>
        <taxon>Chordata</taxon>
        <taxon>Craniata</taxon>
        <taxon>Vertebrata</taxon>
        <taxon>Euteleostomi</taxon>
        <taxon>Actinopterygii</taxon>
        <taxon>Neopterygii</taxon>
        <taxon>Teleostei</taxon>
        <taxon>Neoteleostei</taxon>
        <taxon>Acanthomorphata</taxon>
        <taxon>Gobiaria</taxon>
        <taxon>Gobiiformes</taxon>
        <taxon>Gobioidei</taxon>
        <taxon>Gobiidae</taxon>
        <taxon>Gobionellinae</taxon>
        <taxon>Mugilogobius</taxon>
    </lineage>
</organism>
<evidence type="ECO:0000313" key="2">
    <source>
        <dbReference type="Proteomes" id="UP001460270"/>
    </source>
</evidence>
<dbReference type="PANTHER" id="PTHR33104">
    <property type="entry name" value="SI:DKEY-29D5.2"/>
    <property type="match status" value="1"/>
</dbReference>
<dbReference type="EMBL" id="JBBPFD010000014">
    <property type="protein sequence ID" value="KAK7899501.1"/>
    <property type="molecule type" value="Genomic_DNA"/>
</dbReference>
<gene>
    <name evidence="1" type="ORF">WMY93_020354</name>
</gene>
<proteinExistence type="predicted"/>
<reference evidence="2" key="1">
    <citation type="submission" date="2024-04" db="EMBL/GenBank/DDBJ databases">
        <title>Salinicola lusitanus LLJ914,a marine bacterium isolated from the Okinawa Trough.</title>
        <authorList>
            <person name="Li J."/>
        </authorList>
    </citation>
    <scope>NUCLEOTIDE SEQUENCE [LARGE SCALE GENOMIC DNA]</scope>
</reference>
<dbReference type="Pfam" id="PF18758">
    <property type="entry name" value="KDZ"/>
    <property type="match status" value="1"/>
</dbReference>
<name>A0AAW0NTM6_9GOBI</name>
<comment type="caution">
    <text evidence="1">The sequence shown here is derived from an EMBL/GenBank/DDBJ whole genome shotgun (WGS) entry which is preliminary data.</text>
</comment>
<dbReference type="PANTHER" id="PTHR33104:SF2">
    <property type="entry name" value="CXC3 LIKE CYSTEINE CLUSTER DOMAIN-CONTAINING PROTEIN"/>
    <property type="match status" value="1"/>
</dbReference>
<protein>
    <recommendedName>
        <fullName evidence="3">CxC3 like cysteine cluster domain-containing protein</fullName>
    </recommendedName>
</protein>
<dbReference type="Proteomes" id="UP001460270">
    <property type="component" value="Unassembled WGS sequence"/>
</dbReference>